<proteinExistence type="inferred from homology"/>
<evidence type="ECO:0000256" key="8">
    <source>
        <dbReference type="ARBA" id="ARBA00022691"/>
    </source>
</evidence>
<dbReference type="Proteomes" id="UP000516314">
    <property type="component" value="Chromosome 3"/>
</dbReference>
<dbReference type="Pfam" id="PF01281">
    <property type="entry name" value="Ribosomal_L9_N"/>
    <property type="match status" value="1"/>
</dbReference>
<dbReference type="GO" id="GO:0019843">
    <property type="term" value="F:rRNA binding"/>
    <property type="evidence" value="ECO:0007669"/>
    <property type="project" value="UniProtKB-KW"/>
</dbReference>
<dbReference type="Pfam" id="PF08417">
    <property type="entry name" value="PaO"/>
    <property type="match status" value="1"/>
</dbReference>
<dbReference type="Gene3D" id="1.10.1200.270">
    <property type="entry name" value="Methyltransferase, alpha-helical capping domain"/>
    <property type="match status" value="1"/>
</dbReference>
<evidence type="ECO:0000313" key="24">
    <source>
        <dbReference type="EMBL" id="CAD5324882.1"/>
    </source>
</evidence>
<dbReference type="CDD" id="cd03480">
    <property type="entry name" value="Rieske_RO_Alpha_PaO"/>
    <property type="match status" value="1"/>
</dbReference>
<keyword evidence="4" id="KW-0150">Chloroplast</keyword>
<dbReference type="SUPFAM" id="SSF55658">
    <property type="entry name" value="L9 N-domain-like"/>
    <property type="match status" value="1"/>
</dbReference>
<evidence type="ECO:0000256" key="12">
    <source>
        <dbReference type="ARBA" id="ARBA00022842"/>
    </source>
</evidence>
<dbReference type="InterPro" id="IPR017941">
    <property type="entry name" value="Rieske_2Fe-2S"/>
</dbReference>
<dbReference type="PROSITE" id="PS51296">
    <property type="entry name" value="RIESKE"/>
    <property type="match status" value="1"/>
</dbReference>
<evidence type="ECO:0000256" key="7">
    <source>
        <dbReference type="ARBA" id="ARBA00022679"/>
    </source>
</evidence>
<dbReference type="GO" id="GO:0010277">
    <property type="term" value="F:chlorophyllide a oxygenase activity"/>
    <property type="evidence" value="ECO:0007669"/>
    <property type="project" value="InterPro"/>
</dbReference>
<dbReference type="GO" id="GO:0006412">
    <property type="term" value="P:translation"/>
    <property type="evidence" value="ECO:0007669"/>
    <property type="project" value="InterPro"/>
</dbReference>
<dbReference type="InterPro" id="IPR009027">
    <property type="entry name" value="Ribosomal_bL9/RNase_H1_N"/>
</dbReference>
<dbReference type="InterPro" id="IPR042086">
    <property type="entry name" value="MeTrfase_capping"/>
</dbReference>
<dbReference type="GO" id="GO:0005840">
    <property type="term" value="C:ribosome"/>
    <property type="evidence" value="ECO:0007669"/>
    <property type="project" value="UniProtKB-KW"/>
</dbReference>
<evidence type="ECO:0000256" key="15">
    <source>
        <dbReference type="ARBA" id="ARBA00022980"/>
    </source>
</evidence>
<dbReference type="NCBIfam" id="TIGR00158">
    <property type="entry name" value="L9"/>
    <property type="match status" value="1"/>
</dbReference>
<keyword evidence="6" id="KW-0934">Plastid</keyword>
<name>A0A7G2EQ94_ARATH</name>
<dbReference type="GO" id="GO:0003735">
    <property type="term" value="F:structural constituent of ribosome"/>
    <property type="evidence" value="ECO:0007669"/>
    <property type="project" value="InterPro"/>
</dbReference>
<keyword evidence="7" id="KW-0808">Transferase</keyword>
<dbReference type="InterPro" id="IPR036922">
    <property type="entry name" value="Rieske_2Fe-2S_sf"/>
</dbReference>
<dbReference type="InterPro" id="IPR036935">
    <property type="entry name" value="Ribosomal_bL9_N_sf"/>
</dbReference>
<evidence type="ECO:0000256" key="16">
    <source>
        <dbReference type="ARBA" id="ARBA00023004"/>
    </source>
</evidence>
<dbReference type="GO" id="GO:0032259">
    <property type="term" value="P:methylation"/>
    <property type="evidence" value="ECO:0007669"/>
    <property type="project" value="UniProtKB-KW"/>
</dbReference>
<dbReference type="HAMAP" id="MF_00503">
    <property type="entry name" value="Ribosomal_bL9"/>
    <property type="match status" value="1"/>
</dbReference>
<dbReference type="GO" id="GO:0008168">
    <property type="term" value="F:methyltransferase activity"/>
    <property type="evidence" value="ECO:0007669"/>
    <property type="project" value="UniProtKB-KW"/>
</dbReference>
<keyword evidence="18" id="KW-0687">Ribonucleoprotein</keyword>
<dbReference type="Gene3D" id="3.40.5.10">
    <property type="entry name" value="Ribosomal protein L9, N-terminal domain"/>
    <property type="match status" value="1"/>
</dbReference>
<dbReference type="InterPro" id="IPR050584">
    <property type="entry name" value="Cholesterol_7-desaturase"/>
</dbReference>
<dbReference type="GO" id="GO:1990904">
    <property type="term" value="C:ribonucleoprotein complex"/>
    <property type="evidence" value="ECO:0007669"/>
    <property type="project" value="UniProtKB-KW"/>
</dbReference>
<evidence type="ECO:0000256" key="10">
    <source>
        <dbReference type="ARBA" id="ARBA00022723"/>
    </source>
</evidence>
<evidence type="ECO:0000313" key="25">
    <source>
        <dbReference type="Proteomes" id="UP000516314"/>
    </source>
</evidence>
<evidence type="ECO:0000256" key="11">
    <source>
        <dbReference type="ARBA" id="ARBA00022730"/>
    </source>
</evidence>
<evidence type="ECO:0000256" key="9">
    <source>
        <dbReference type="ARBA" id="ARBA00022714"/>
    </source>
</evidence>
<dbReference type="Gene3D" id="3.40.50.150">
    <property type="entry name" value="Vaccinia Virus protein VP39"/>
    <property type="match status" value="1"/>
</dbReference>
<dbReference type="Gene3D" id="3.10.430.100">
    <property type="entry name" value="Ribosomal protein L9, C-terminal domain"/>
    <property type="match status" value="1"/>
</dbReference>
<dbReference type="Gene3D" id="2.102.10.10">
    <property type="entry name" value="Rieske [2Fe-2S] iron-sulphur domain"/>
    <property type="match status" value="1"/>
</dbReference>
<dbReference type="InterPro" id="IPR020069">
    <property type="entry name" value="Ribosomal_bL9_C"/>
</dbReference>
<dbReference type="InterPro" id="IPR029063">
    <property type="entry name" value="SAM-dependent_MTases_sf"/>
</dbReference>
<keyword evidence="13" id="KW-0694">RNA-binding</keyword>
<dbReference type="InterPro" id="IPR005299">
    <property type="entry name" value="MeTrfase_7"/>
</dbReference>
<evidence type="ECO:0000256" key="14">
    <source>
        <dbReference type="ARBA" id="ARBA00022946"/>
    </source>
</evidence>
<keyword evidence="10" id="KW-0479">Metal-binding</keyword>
<comment type="function">
    <text evidence="1">Binds to the 23S rRNA.</text>
</comment>
<evidence type="ECO:0000256" key="1">
    <source>
        <dbReference type="ARBA" id="ARBA00003058"/>
    </source>
</evidence>
<keyword evidence="8" id="KW-0949">S-adenosyl-L-methionine</keyword>
<organism evidence="24 25">
    <name type="scientific">Arabidopsis thaliana</name>
    <name type="common">Mouse-ear cress</name>
    <dbReference type="NCBI Taxonomy" id="3702"/>
    <lineage>
        <taxon>Eukaryota</taxon>
        <taxon>Viridiplantae</taxon>
        <taxon>Streptophyta</taxon>
        <taxon>Embryophyta</taxon>
        <taxon>Tracheophyta</taxon>
        <taxon>Spermatophyta</taxon>
        <taxon>Magnoliopsida</taxon>
        <taxon>eudicotyledons</taxon>
        <taxon>Gunneridae</taxon>
        <taxon>Pentapetalae</taxon>
        <taxon>rosids</taxon>
        <taxon>malvids</taxon>
        <taxon>Brassicales</taxon>
        <taxon>Brassicaceae</taxon>
        <taxon>Camelineae</taxon>
        <taxon>Arabidopsis</taxon>
    </lineage>
</organism>
<evidence type="ECO:0000256" key="13">
    <source>
        <dbReference type="ARBA" id="ARBA00022884"/>
    </source>
</evidence>
<sequence>MSTSFTMIGGEGPNSYRDHSKYQGALVEAAKEKINEAISTKLDIDFTSNLVNIADFGCSSGPNTFTAVQTLIDAVENKYKKESNIEFQVFFNDSSNNDFNTLFKTLPPARLYFASGVPGSFFGRVLPRNSLHLGVSAYSLHFISKIPKEVKDRDSPVWNKDIHCSGSSKEVAKLYLGQYKIDVGSFLNARAQELVSGGLLLLLGSCRPNGIKMFETVEGMMIDFIGASLNEIANQGLIDQQKLDTFKLPIYAPQADELKQIIEDNGCFTIEVFENIIHAKGEYPLDHDFLTVSFKVTVGGSIASLFGQDGMEKTFELVKEKTQEMLPQIAKAKPGMQYLIVSISPSRSKLFHNPLRVAAPPSVPTSDSTEEKRIEEEYGGDKEEEGSEFKWRDHWYPVSLVEDLDPNVPTPFQLLGRDLVLWFDRNDQKWAAFDDLCPHRLAPLSEGRLDENGHLQCSYHGWSFSGCGSCTRIPQAATSGPEARAVKSPRACAIKFPTMVSQGLLFVWPDENGWDRANSIEPPRLPDDFDKPEFSTVTIQRDLFYGYDTLMENVSDPSHIDFAHHKVTGRRDRAKPLPFKVESSGPWGFQGANDDSPRITAKFVAPCYSMNKIELDAKLPIVGNQKWVIWICSFNIPMAPGKTRSIVCSARNFFQFSVPGPAWWQVVPRWYEHWTSNLVYDGDMIVLQGQEKVFLAKSMESPDYDVNKQYTKLTFTPTQADRFVLAFRNWLRRHGKSQPEWFGSTPSNQPLPSTVLTKRQMLDRFDQHTQVCSSCKGAYNSFQILKKFLVGATVFWAATAGVPSDVQIRLVLAGLSLISAASAYALHEQEKNFVFRDYVHSEIDFNGGANETLKVSERRFNFEVVSQKKAKKLRKVILKEDVTDLGKQGQLLDVKAGFFRNFLLPTGKAQLMTPLLLKELKMEDERIEAEKQRVKEEAQQLAMVFQTVGAFKVKRKGGKGKLIFGSVTAQDLVDIIKSQLQKDIDKRLVSLPEIRETGEYIAELKLHPDVTARVKINVFAN</sequence>
<dbReference type="SUPFAM" id="SSF55653">
    <property type="entry name" value="Ribosomal protein L9 C-domain"/>
    <property type="match status" value="1"/>
</dbReference>
<keyword evidence="11" id="KW-0699">rRNA-binding</keyword>
<feature type="compositionally biased region" description="Basic and acidic residues" evidence="22">
    <location>
        <begin position="369"/>
        <end position="386"/>
    </location>
</feature>
<evidence type="ECO:0000256" key="17">
    <source>
        <dbReference type="ARBA" id="ARBA00023014"/>
    </source>
</evidence>
<feature type="region of interest" description="Disordered" evidence="22">
    <location>
        <begin position="359"/>
        <end position="386"/>
    </location>
</feature>
<dbReference type="InterPro" id="IPR013626">
    <property type="entry name" value="PaO"/>
</dbReference>
<dbReference type="InterPro" id="IPR020594">
    <property type="entry name" value="Ribosomal_bL9_bac/chp"/>
</dbReference>
<dbReference type="Pfam" id="PF00355">
    <property type="entry name" value="Rieske"/>
    <property type="match status" value="1"/>
</dbReference>
<dbReference type="SUPFAM" id="SSF50022">
    <property type="entry name" value="ISP domain"/>
    <property type="match status" value="1"/>
</dbReference>
<evidence type="ECO:0000256" key="21">
    <source>
        <dbReference type="ARBA" id="ARBA00035427"/>
    </source>
</evidence>
<evidence type="ECO:0000256" key="2">
    <source>
        <dbReference type="ARBA" id="ARBA00004229"/>
    </source>
</evidence>
<accession>A0A7G2EQ94</accession>
<dbReference type="SUPFAM" id="SSF55961">
    <property type="entry name" value="Bet v1-like"/>
    <property type="match status" value="1"/>
</dbReference>
<dbReference type="GO" id="GO:0046872">
    <property type="term" value="F:metal ion binding"/>
    <property type="evidence" value="ECO:0007669"/>
    <property type="project" value="UniProtKB-KW"/>
</dbReference>
<dbReference type="SUPFAM" id="SSF53335">
    <property type="entry name" value="S-adenosyl-L-methionine-dependent methyltransferases"/>
    <property type="match status" value="1"/>
</dbReference>
<feature type="domain" description="Rieske" evidence="23">
    <location>
        <begin position="395"/>
        <end position="507"/>
    </location>
</feature>
<evidence type="ECO:0000256" key="18">
    <source>
        <dbReference type="ARBA" id="ARBA00023274"/>
    </source>
</evidence>
<dbReference type="FunFam" id="3.40.5.10:FF:000006">
    <property type="entry name" value="50S ribosomal protein L9, chloroplastic"/>
    <property type="match status" value="1"/>
</dbReference>
<dbReference type="PANTHER" id="PTHR21266">
    <property type="entry name" value="IRON-SULFUR DOMAIN CONTAINING PROTEIN"/>
    <property type="match status" value="1"/>
</dbReference>
<evidence type="ECO:0000256" key="20">
    <source>
        <dbReference type="ARBA" id="ARBA00035193"/>
    </source>
</evidence>
<dbReference type="PROSITE" id="PS00651">
    <property type="entry name" value="RIBOSOMAL_L9"/>
    <property type="match status" value="1"/>
</dbReference>
<evidence type="ECO:0000256" key="19">
    <source>
        <dbReference type="ARBA" id="ARBA00031047"/>
    </source>
</evidence>
<dbReference type="InterPro" id="IPR036791">
    <property type="entry name" value="Ribosomal_bL9_C_sf"/>
</dbReference>
<keyword evidence="9" id="KW-0001">2Fe-2S</keyword>
<evidence type="ECO:0000256" key="5">
    <source>
        <dbReference type="ARBA" id="ARBA00022603"/>
    </source>
</evidence>
<evidence type="ECO:0000259" key="23">
    <source>
        <dbReference type="PROSITE" id="PS51296"/>
    </source>
</evidence>
<dbReference type="PANTHER" id="PTHR21266:SF24">
    <property type="entry name" value="PHEOPHORBIDE A OXYGENASE, CHLOROPLASTIC"/>
    <property type="match status" value="1"/>
</dbReference>
<dbReference type="GO" id="GO:0051537">
    <property type="term" value="F:2 iron, 2 sulfur cluster binding"/>
    <property type="evidence" value="ECO:0007669"/>
    <property type="project" value="UniProtKB-KW"/>
</dbReference>
<evidence type="ECO:0000256" key="3">
    <source>
        <dbReference type="ARBA" id="ARBA00010605"/>
    </source>
</evidence>
<gene>
    <name evidence="24" type="ORF">AT9943_LOCUS12757</name>
</gene>
<evidence type="ECO:0000256" key="4">
    <source>
        <dbReference type="ARBA" id="ARBA00022528"/>
    </source>
</evidence>
<dbReference type="InterPro" id="IPR020070">
    <property type="entry name" value="Ribosomal_bL9_N"/>
</dbReference>
<keyword evidence="5" id="KW-0489">Methyltransferase</keyword>
<dbReference type="Gene3D" id="3.90.380.10">
    <property type="entry name" value="Naphthalene 1,2-dioxygenase Alpha Subunit, Chain A, domain 1"/>
    <property type="match status" value="1"/>
</dbReference>
<reference evidence="24 25" key="1">
    <citation type="submission" date="2020-09" db="EMBL/GenBank/DDBJ databases">
        <authorList>
            <person name="Ashkenazy H."/>
        </authorList>
    </citation>
    <scope>NUCLEOTIDE SEQUENCE [LARGE SCALE GENOMIC DNA]</scope>
    <source>
        <strain evidence="25">cv. Cdm-0</strain>
    </source>
</reference>
<dbReference type="Pfam" id="PF03492">
    <property type="entry name" value="Methyltransf_7"/>
    <property type="match status" value="1"/>
</dbReference>
<dbReference type="EMBL" id="LR881468">
    <property type="protein sequence ID" value="CAD5324882.1"/>
    <property type="molecule type" value="Genomic_DNA"/>
</dbReference>
<comment type="similarity">
    <text evidence="3">Belongs to the bacterial ribosomal protein bL9 family.</text>
</comment>
<protein>
    <recommendedName>
        <fullName evidence="20">Large ribosomal subunit protein bL9c</fullName>
    </recommendedName>
    <alternativeName>
        <fullName evidence="21">50S ribosomal protein L9, chloroplastic</fullName>
    </alternativeName>
    <alternativeName>
        <fullName evidence="19">CL9</fullName>
    </alternativeName>
</protein>
<keyword evidence="17" id="KW-0411">Iron-sulfur</keyword>
<evidence type="ECO:0000256" key="22">
    <source>
        <dbReference type="SAM" id="MobiDB-lite"/>
    </source>
</evidence>
<keyword evidence="15" id="KW-0689">Ribosomal protein</keyword>
<dbReference type="FunFam" id="3.10.430.100:FF:000005">
    <property type="entry name" value="50S ribosomal protein L9"/>
    <property type="match status" value="1"/>
</dbReference>
<comment type="subcellular location">
    <subcellularLocation>
        <location evidence="2">Plastid</location>
        <location evidence="2">Chloroplast</location>
    </subcellularLocation>
</comment>
<dbReference type="Pfam" id="PF03948">
    <property type="entry name" value="Ribosomal_L9_C"/>
    <property type="match status" value="1"/>
</dbReference>
<dbReference type="GO" id="GO:0009507">
    <property type="term" value="C:chloroplast"/>
    <property type="evidence" value="ECO:0007669"/>
    <property type="project" value="UniProtKB-SubCell"/>
</dbReference>
<keyword evidence="16" id="KW-0408">Iron</keyword>
<keyword evidence="14" id="KW-0809">Transit peptide</keyword>
<dbReference type="AlphaFoldDB" id="A0A7G2EQ94"/>
<keyword evidence="12" id="KW-0460">Magnesium</keyword>
<evidence type="ECO:0000256" key="6">
    <source>
        <dbReference type="ARBA" id="ARBA00022640"/>
    </source>
</evidence>